<gene>
    <name evidence="2" type="ORF">QQ055_03780</name>
</gene>
<keyword evidence="2" id="KW-0328">Glycosyltransferase</keyword>
<dbReference type="GO" id="GO:0016757">
    <property type="term" value="F:glycosyltransferase activity"/>
    <property type="evidence" value="ECO:0007669"/>
    <property type="project" value="UniProtKB-KW"/>
</dbReference>
<dbReference type="EC" id="2.4.-.-" evidence="2"/>
<dbReference type="SUPFAM" id="SSF53448">
    <property type="entry name" value="Nucleotide-diphospho-sugar transferases"/>
    <property type="match status" value="1"/>
</dbReference>
<sequence length="260" mass="28482">MPQTVRVILPVYNEAAIAARVAAEVVAFARGMGNDWHFVFVDDGSTDGTAAILADSLAAEPTSRVKLLALGENYGKGQAIERGIEGATEDIIVFTDGDLAYSLDLIPEFVRGLLTHEIVIGSRDLAYAQARREGRALPPGAPALRRRIVGRAFNLLSRMVLGLGYPDTQAGIKAFRRDVAVDLFSARQVHGFGFDAEILFIAAKRGYTVTQIPVTVSANHNYKMSKVKILKDGVQTLLEVMLIFVNHLLGNYRTRRRRNS</sequence>
<protein>
    <submittedName>
        <fullName evidence="2">Glycosyltransferase</fullName>
        <ecNumber evidence="2">2.4.-.-</ecNumber>
    </submittedName>
</protein>
<dbReference type="PANTHER" id="PTHR48090">
    <property type="entry name" value="UNDECAPRENYL-PHOSPHATE 4-DEOXY-4-FORMAMIDO-L-ARABINOSE TRANSFERASE-RELATED"/>
    <property type="match status" value="1"/>
</dbReference>
<dbReference type="RefSeq" id="WP_284474905.1">
    <property type="nucleotide sequence ID" value="NZ_JASVEJ010000015.1"/>
</dbReference>
<evidence type="ECO:0000313" key="3">
    <source>
        <dbReference type="Proteomes" id="UP001230986"/>
    </source>
</evidence>
<dbReference type="InterPro" id="IPR001173">
    <property type="entry name" value="Glyco_trans_2-like"/>
</dbReference>
<dbReference type="EMBL" id="JASVEJ010000015">
    <property type="protein sequence ID" value="MDL5056591.1"/>
    <property type="molecule type" value="Genomic_DNA"/>
</dbReference>
<dbReference type="InterPro" id="IPR029044">
    <property type="entry name" value="Nucleotide-diphossugar_trans"/>
</dbReference>
<proteinExistence type="predicted"/>
<reference evidence="2 3" key="1">
    <citation type="submission" date="2023-06" db="EMBL/GenBank/DDBJ databases">
        <title>Whole genome sequence of Oscillatoria calcuttensis NRMC-F 0142.</title>
        <authorList>
            <person name="Shakena Fathima T."/>
            <person name="Muralitharan G."/>
            <person name="Thajuddin N."/>
        </authorList>
    </citation>
    <scope>NUCLEOTIDE SEQUENCE [LARGE SCALE GENOMIC DNA]</scope>
    <source>
        <strain evidence="2 3">NRMC-F 0142</strain>
    </source>
</reference>
<name>A0ABT7LX52_9CYAN</name>
<dbReference type="PANTHER" id="PTHR48090:SF7">
    <property type="entry name" value="RFBJ PROTEIN"/>
    <property type="match status" value="1"/>
</dbReference>
<feature type="domain" description="Glycosyltransferase 2-like" evidence="1">
    <location>
        <begin position="7"/>
        <end position="182"/>
    </location>
</feature>
<evidence type="ECO:0000259" key="1">
    <source>
        <dbReference type="Pfam" id="PF00535"/>
    </source>
</evidence>
<keyword evidence="2" id="KW-0808">Transferase</keyword>
<evidence type="ECO:0000313" key="2">
    <source>
        <dbReference type="EMBL" id="MDL5056591.1"/>
    </source>
</evidence>
<dbReference type="Gene3D" id="3.90.550.10">
    <property type="entry name" value="Spore Coat Polysaccharide Biosynthesis Protein SpsA, Chain A"/>
    <property type="match status" value="1"/>
</dbReference>
<comment type="caution">
    <text evidence="2">The sequence shown here is derived from an EMBL/GenBank/DDBJ whole genome shotgun (WGS) entry which is preliminary data.</text>
</comment>
<organism evidence="2 3">
    <name type="scientific">Geitlerinema calcuttense NRMC-F 0142</name>
    <dbReference type="NCBI Taxonomy" id="2922238"/>
    <lineage>
        <taxon>Bacteria</taxon>
        <taxon>Bacillati</taxon>
        <taxon>Cyanobacteriota</taxon>
        <taxon>Cyanophyceae</taxon>
        <taxon>Geitlerinematales</taxon>
        <taxon>Geitlerinemataceae</taxon>
        <taxon>Geitlerinema</taxon>
    </lineage>
</organism>
<keyword evidence="3" id="KW-1185">Reference proteome</keyword>
<dbReference type="Proteomes" id="UP001230986">
    <property type="component" value="Unassembled WGS sequence"/>
</dbReference>
<accession>A0ABT7LX52</accession>
<dbReference type="InterPro" id="IPR050256">
    <property type="entry name" value="Glycosyltransferase_2"/>
</dbReference>
<dbReference type="Pfam" id="PF00535">
    <property type="entry name" value="Glycos_transf_2"/>
    <property type="match status" value="1"/>
</dbReference>